<name>A0A5N7AM44_9EURO</name>
<dbReference type="Proteomes" id="UP000326268">
    <property type="component" value="Unassembled WGS sequence"/>
</dbReference>
<evidence type="ECO:0000313" key="2">
    <source>
        <dbReference type="Proteomes" id="UP000326268"/>
    </source>
</evidence>
<dbReference type="RefSeq" id="XP_031933844.1">
    <property type="nucleotide sequence ID" value="XM_032064756.1"/>
</dbReference>
<accession>A0A5N7AM44</accession>
<protein>
    <submittedName>
        <fullName evidence="1">Uncharacterized protein</fullName>
    </submittedName>
</protein>
<organism evidence="1 2">
    <name type="scientific">Aspergillus caelatus</name>
    <dbReference type="NCBI Taxonomy" id="61420"/>
    <lineage>
        <taxon>Eukaryota</taxon>
        <taxon>Fungi</taxon>
        <taxon>Dikarya</taxon>
        <taxon>Ascomycota</taxon>
        <taxon>Pezizomycotina</taxon>
        <taxon>Eurotiomycetes</taxon>
        <taxon>Eurotiomycetidae</taxon>
        <taxon>Eurotiales</taxon>
        <taxon>Aspergillaceae</taxon>
        <taxon>Aspergillus</taxon>
        <taxon>Aspergillus subgen. Circumdati</taxon>
    </lineage>
</organism>
<reference evidence="1 2" key="1">
    <citation type="submission" date="2019-04" db="EMBL/GenBank/DDBJ databases">
        <title>Friends and foes A comparative genomics studyof 23 Aspergillus species from section Flavi.</title>
        <authorList>
            <consortium name="DOE Joint Genome Institute"/>
            <person name="Kjaerbolling I."/>
            <person name="Vesth T."/>
            <person name="Frisvad J.C."/>
            <person name="Nybo J.L."/>
            <person name="Theobald S."/>
            <person name="Kildgaard S."/>
            <person name="Isbrandt T."/>
            <person name="Kuo A."/>
            <person name="Sato A."/>
            <person name="Lyhne E.K."/>
            <person name="Kogle M.E."/>
            <person name="Wiebenga A."/>
            <person name="Kun R.S."/>
            <person name="Lubbers R.J."/>
            <person name="Makela M.R."/>
            <person name="Barry K."/>
            <person name="Chovatia M."/>
            <person name="Clum A."/>
            <person name="Daum C."/>
            <person name="Haridas S."/>
            <person name="He G."/>
            <person name="LaButti K."/>
            <person name="Lipzen A."/>
            <person name="Mondo S."/>
            <person name="Riley R."/>
            <person name="Salamov A."/>
            <person name="Simmons B.A."/>
            <person name="Magnuson J.K."/>
            <person name="Henrissat B."/>
            <person name="Mortensen U.H."/>
            <person name="Larsen T.O."/>
            <person name="Devries R.P."/>
            <person name="Grigoriev I.V."/>
            <person name="Machida M."/>
            <person name="Baker S.E."/>
            <person name="Andersen M.R."/>
        </authorList>
    </citation>
    <scope>NUCLEOTIDE SEQUENCE [LARGE SCALE GENOMIC DNA]</scope>
    <source>
        <strain evidence="1 2">CBS 763.97</strain>
    </source>
</reference>
<feature type="non-terminal residue" evidence="1">
    <location>
        <position position="116"/>
    </location>
</feature>
<dbReference type="GeneID" id="43649202"/>
<keyword evidence="2" id="KW-1185">Reference proteome</keyword>
<proteinExistence type="predicted"/>
<dbReference type="AlphaFoldDB" id="A0A5N7AM44"/>
<dbReference type="EMBL" id="ML737563">
    <property type="protein sequence ID" value="KAE8370763.1"/>
    <property type="molecule type" value="Genomic_DNA"/>
</dbReference>
<sequence length="116" mass="11920">MTIARVNRNVHPSPTPTPSPTFACGDIVPLLLGYKGVMGDVVEINEVADVVSVSVDVSVGVVSVVFAGVKFTPVGANASLVGLDAGITDTVVDDDDVDNDNVVVVVVESFALLLIL</sequence>
<evidence type="ECO:0000313" key="1">
    <source>
        <dbReference type="EMBL" id="KAE8370763.1"/>
    </source>
</evidence>
<gene>
    <name evidence="1" type="ORF">BDV27DRAFT_119017</name>
</gene>